<protein>
    <submittedName>
        <fullName evidence="1">Uncharacterized protein</fullName>
    </submittedName>
</protein>
<name>A0A8H3H6G7_9AGAM</name>
<evidence type="ECO:0000313" key="2">
    <source>
        <dbReference type="Proteomes" id="UP000663888"/>
    </source>
</evidence>
<comment type="caution">
    <text evidence="1">The sequence shown here is derived from an EMBL/GenBank/DDBJ whole genome shotgun (WGS) entry which is preliminary data.</text>
</comment>
<dbReference type="EMBL" id="CAJMWX010001385">
    <property type="protein sequence ID" value="CAE6486122.1"/>
    <property type="molecule type" value="Genomic_DNA"/>
</dbReference>
<reference evidence="1" key="1">
    <citation type="submission" date="2021-01" db="EMBL/GenBank/DDBJ databases">
        <authorList>
            <person name="Kaushik A."/>
        </authorList>
    </citation>
    <scope>NUCLEOTIDE SEQUENCE</scope>
    <source>
        <strain evidence="1">AG4-R118</strain>
    </source>
</reference>
<accession>A0A8H3H6G7</accession>
<evidence type="ECO:0000313" key="1">
    <source>
        <dbReference type="EMBL" id="CAE6486122.1"/>
    </source>
</evidence>
<sequence>MAPQADIRWGKPLEDYAPSYDITAAQKRGLVTQEMEKEAEKVKNRIYGEALSVSGQVPNPGNLVGLKDITLPMLKAVLELTISPRHLHFFADPIFLGGCIRVLTQVKPEGKLSPFSHEFGYLCFRIIAIGIGACILKATDNLDVAIQNIEQDIDTELLLMFSGHVSRVLLDKIHARPSDCDWVMGWASTEGYPDLQPFLSSSDLLRMLNFLWEDRKLFVQALSRTYLPGLSGVVFVLWRYTCSSSKNASVSSNKLMTAPFCELLWRSMLVATEDQFTTLHFINNFVYYDKKQDSWDQSPKYVDLEDSCTLLNTLSARLVPADRRLFKPLSMLPLVTLLQTMIELVQPGSEGCYPALLTGIVERFWTALEENELLEDTILTAGSVFLCLG</sequence>
<organism evidence="1 2">
    <name type="scientific">Rhizoctonia solani</name>
    <dbReference type="NCBI Taxonomy" id="456999"/>
    <lineage>
        <taxon>Eukaryota</taxon>
        <taxon>Fungi</taxon>
        <taxon>Dikarya</taxon>
        <taxon>Basidiomycota</taxon>
        <taxon>Agaricomycotina</taxon>
        <taxon>Agaricomycetes</taxon>
        <taxon>Cantharellales</taxon>
        <taxon>Ceratobasidiaceae</taxon>
        <taxon>Rhizoctonia</taxon>
    </lineage>
</organism>
<dbReference type="AlphaFoldDB" id="A0A8H3H6G7"/>
<gene>
    <name evidence="1" type="ORF">RDB_LOCUS131935</name>
</gene>
<proteinExistence type="predicted"/>
<dbReference type="Proteomes" id="UP000663888">
    <property type="component" value="Unassembled WGS sequence"/>
</dbReference>